<dbReference type="GO" id="GO:0046872">
    <property type="term" value="F:metal ion binding"/>
    <property type="evidence" value="ECO:0007669"/>
    <property type="project" value="UniProtKB-KW"/>
</dbReference>
<evidence type="ECO:0000256" key="3">
    <source>
        <dbReference type="ARBA" id="ARBA00023004"/>
    </source>
</evidence>
<dbReference type="SUPFAM" id="SSF54909">
    <property type="entry name" value="Dimeric alpha+beta barrel"/>
    <property type="match status" value="1"/>
</dbReference>
<reference evidence="4" key="1">
    <citation type="submission" date="2013-08" db="EMBL/GenBank/DDBJ databases">
        <authorList>
            <person name="Mendez C."/>
            <person name="Richter M."/>
            <person name="Ferrer M."/>
            <person name="Sanchez J."/>
        </authorList>
    </citation>
    <scope>NUCLEOTIDE SEQUENCE</scope>
</reference>
<evidence type="ECO:0000256" key="2">
    <source>
        <dbReference type="ARBA" id="ARBA00022723"/>
    </source>
</evidence>
<dbReference type="EMBL" id="AUZY01000119">
    <property type="protein sequence ID" value="EQD79538.1"/>
    <property type="molecule type" value="Genomic_DNA"/>
</dbReference>
<reference evidence="4" key="2">
    <citation type="journal article" date="2014" name="ISME J.">
        <title>Microbial stratification in low pH oxic and suboxic macroscopic growths along an acid mine drainage.</title>
        <authorList>
            <person name="Mendez-Garcia C."/>
            <person name="Mesa V."/>
            <person name="Sprenger R.R."/>
            <person name="Richter M."/>
            <person name="Diez M.S."/>
            <person name="Solano J."/>
            <person name="Bargiela R."/>
            <person name="Golyshina O.V."/>
            <person name="Manteca A."/>
            <person name="Ramos J.L."/>
            <person name="Gallego J.R."/>
            <person name="Llorente I."/>
            <person name="Martins Dos Santos V.A."/>
            <person name="Jensen O.N."/>
            <person name="Pelaez A.I."/>
            <person name="Sanchez J."/>
            <person name="Ferrer M."/>
        </authorList>
    </citation>
    <scope>NUCLEOTIDE SEQUENCE</scope>
</reference>
<dbReference type="InterPro" id="IPR011008">
    <property type="entry name" value="Dimeric_a/b-barrel"/>
</dbReference>
<name>T1CDK7_9ZZZZ</name>
<proteinExistence type="predicted"/>
<organism evidence="4">
    <name type="scientific">mine drainage metagenome</name>
    <dbReference type="NCBI Taxonomy" id="410659"/>
    <lineage>
        <taxon>unclassified sequences</taxon>
        <taxon>metagenomes</taxon>
        <taxon>ecological metagenomes</taxon>
    </lineage>
</organism>
<dbReference type="Gene3D" id="3.30.70.1030">
    <property type="entry name" value="Apc35880, domain 1"/>
    <property type="match status" value="1"/>
</dbReference>
<dbReference type="GO" id="GO:0020037">
    <property type="term" value="F:heme binding"/>
    <property type="evidence" value="ECO:0007669"/>
    <property type="project" value="InterPro"/>
</dbReference>
<dbReference type="Pfam" id="PF06778">
    <property type="entry name" value="Chlor_dismutase"/>
    <property type="match status" value="1"/>
</dbReference>
<sequence length="118" mass="13213">MADTAVSPGPTTAAAVGAIRVRDASAPARRQLVRFAFYRVDLAWRRLDPEARRSQLDEALAVLDRHAERLLLRTHTLVGTRGDADCMLWAASEDAERLHQLFRDLNRSRLGGYLVPAY</sequence>
<feature type="non-terminal residue" evidence="4">
    <location>
        <position position="118"/>
    </location>
</feature>
<accession>T1CDK7</accession>
<gene>
    <name evidence="4" type="ORF">B1B_00160</name>
</gene>
<protein>
    <submittedName>
        <fullName evidence="4">Chlorite dismutase</fullName>
    </submittedName>
</protein>
<comment type="caution">
    <text evidence="4">The sequence shown here is derived from an EMBL/GenBank/DDBJ whole genome shotgun (WGS) entry which is preliminary data.</text>
</comment>
<keyword evidence="2" id="KW-0479">Metal-binding</keyword>
<dbReference type="GO" id="GO:0016491">
    <property type="term" value="F:oxidoreductase activity"/>
    <property type="evidence" value="ECO:0007669"/>
    <property type="project" value="InterPro"/>
</dbReference>
<evidence type="ECO:0000313" key="4">
    <source>
        <dbReference type="EMBL" id="EQD79538.1"/>
    </source>
</evidence>
<dbReference type="InterPro" id="IPR010644">
    <property type="entry name" value="ChdC/CLD"/>
</dbReference>
<dbReference type="AlphaFoldDB" id="T1CDK7"/>
<keyword evidence="1" id="KW-0349">Heme</keyword>
<evidence type="ECO:0000256" key="1">
    <source>
        <dbReference type="ARBA" id="ARBA00022617"/>
    </source>
</evidence>
<keyword evidence="3" id="KW-0408">Iron</keyword>